<dbReference type="PANTHER" id="PTHR44040">
    <property type="entry name" value="RETINOBLASTOMA-BINDING PROTEIN 5"/>
    <property type="match status" value="1"/>
</dbReference>
<evidence type="ECO:0000256" key="3">
    <source>
        <dbReference type="ARBA" id="ARBA00022737"/>
    </source>
</evidence>
<dbReference type="OMA" id="DYEDDIM"/>
<keyword evidence="3" id="KW-0677">Repeat</keyword>
<dbReference type="AlphaFoldDB" id="S2IY60"/>
<reference evidence="8" key="1">
    <citation type="submission" date="2013-05" db="EMBL/GenBank/DDBJ databases">
        <title>The Genome sequence of Mucor circinelloides f. circinelloides 1006PhL.</title>
        <authorList>
            <consortium name="The Broad Institute Genomics Platform"/>
            <person name="Cuomo C."/>
            <person name="Earl A."/>
            <person name="Findley K."/>
            <person name="Lee S.C."/>
            <person name="Walker B."/>
            <person name="Young S."/>
            <person name="Zeng Q."/>
            <person name="Gargeya S."/>
            <person name="Fitzgerald M."/>
            <person name="Haas B."/>
            <person name="Abouelleil A."/>
            <person name="Allen A.W."/>
            <person name="Alvarado L."/>
            <person name="Arachchi H.M."/>
            <person name="Berlin A.M."/>
            <person name="Chapman S.B."/>
            <person name="Gainer-Dewar J."/>
            <person name="Goldberg J."/>
            <person name="Griggs A."/>
            <person name="Gujja S."/>
            <person name="Hansen M."/>
            <person name="Howarth C."/>
            <person name="Imamovic A."/>
            <person name="Ireland A."/>
            <person name="Larimer J."/>
            <person name="McCowan C."/>
            <person name="Murphy C."/>
            <person name="Pearson M."/>
            <person name="Poon T.W."/>
            <person name="Priest M."/>
            <person name="Roberts A."/>
            <person name="Saif S."/>
            <person name="Shea T."/>
            <person name="Sisk P."/>
            <person name="Sykes S."/>
            <person name="Wortman J."/>
            <person name="Nusbaum C."/>
            <person name="Birren B."/>
        </authorList>
    </citation>
    <scope>NUCLEOTIDE SEQUENCE [LARGE SCALE GENOMIC DNA]</scope>
    <source>
        <strain evidence="8">1006PhL</strain>
    </source>
</reference>
<evidence type="ECO:0000313" key="8">
    <source>
        <dbReference type="Proteomes" id="UP000014254"/>
    </source>
</evidence>
<dbReference type="FunCoup" id="S2IY60">
    <property type="interactions" value="1116"/>
</dbReference>
<dbReference type="PROSITE" id="PS50082">
    <property type="entry name" value="WD_REPEATS_2"/>
    <property type="match status" value="1"/>
</dbReference>
<comment type="subcellular location">
    <subcellularLocation>
        <location evidence="1">Nucleus</location>
    </subcellularLocation>
</comment>
<dbReference type="InterPro" id="IPR037850">
    <property type="entry name" value="RBBP5/Swd1"/>
</dbReference>
<accession>S2IY60</accession>
<keyword evidence="8" id="KW-1185">Reference proteome</keyword>
<organism evidence="7 8">
    <name type="scientific">Mucor circinelloides f. circinelloides (strain 1006PhL)</name>
    <name type="common">Mucormycosis agent</name>
    <name type="synonym">Calyptromyces circinelloides</name>
    <dbReference type="NCBI Taxonomy" id="1220926"/>
    <lineage>
        <taxon>Eukaryota</taxon>
        <taxon>Fungi</taxon>
        <taxon>Fungi incertae sedis</taxon>
        <taxon>Mucoromycota</taxon>
        <taxon>Mucoromycotina</taxon>
        <taxon>Mucoromycetes</taxon>
        <taxon>Mucorales</taxon>
        <taxon>Mucorineae</taxon>
        <taxon>Mucoraceae</taxon>
        <taxon>Mucor</taxon>
    </lineage>
</organism>
<evidence type="ECO:0000256" key="4">
    <source>
        <dbReference type="ARBA" id="ARBA00023242"/>
    </source>
</evidence>
<evidence type="ECO:0000256" key="1">
    <source>
        <dbReference type="ARBA" id="ARBA00004123"/>
    </source>
</evidence>
<dbReference type="InterPro" id="IPR036322">
    <property type="entry name" value="WD40_repeat_dom_sf"/>
</dbReference>
<feature type="region of interest" description="Disordered" evidence="6">
    <location>
        <begin position="422"/>
        <end position="459"/>
    </location>
</feature>
<dbReference type="GO" id="GO:0048188">
    <property type="term" value="C:Set1C/COMPASS complex"/>
    <property type="evidence" value="ECO:0007669"/>
    <property type="project" value="InterPro"/>
</dbReference>
<evidence type="ECO:0000256" key="5">
    <source>
        <dbReference type="PROSITE-ProRule" id="PRU00221"/>
    </source>
</evidence>
<dbReference type="OrthoDB" id="196858at2759"/>
<dbReference type="Proteomes" id="UP000014254">
    <property type="component" value="Unassembled WGS sequence"/>
</dbReference>
<proteinExistence type="predicted"/>
<evidence type="ECO:0000256" key="2">
    <source>
        <dbReference type="ARBA" id="ARBA00022574"/>
    </source>
</evidence>
<feature type="repeat" description="WD" evidence="5">
    <location>
        <begin position="61"/>
        <end position="102"/>
    </location>
</feature>
<evidence type="ECO:0000313" key="7">
    <source>
        <dbReference type="EMBL" id="EPB82204.1"/>
    </source>
</evidence>
<dbReference type="SMART" id="SM00320">
    <property type="entry name" value="WD40"/>
    <property type="match status" value="6"/>
</dbReference>
<dbReference type="PANTHER" id="PTHR44040:SF1">
    <property type="entry name" value="RETINOBLASTOMA-BINDING PROTEIN 5"/>
    <property type="match status" value="1"/>
</dbReference>
<dbReference type="STRING" id="1220926.S2IY60"/>
<protein>
    <submittedName>
        <fullName evidence="7">Uncharacterized protein</fullName>
    </submittedName>
</protein>
<dbReference type="EMBL" id="KE124125">
    <property type="protein sequence ID" value="EPB82204.1"/>
    <property type="molecule type" value="Genomic_DNA"/>
</dbReference>
<dbReference type="SUPFAM" id="SSF50978">
    <property type="entry name" value="WD40 repeat-like"/>
    <property type="match status" value="1"/>
</dbReference>
<evidence type="ECO:0000256" key="6">
    <source>
        <dbReference type="SAM" id="MobiDB-lite"/>
    </source>
</evidence>
<dbReference type="PROSITE" id="PS50294">
    <property type="entry name" value="WD_REPEATS_REGION"/>
    <property type="match status" value="1"/>
</dbReference>
<keyword evidence="4" id="KW-0539">Nucleus</keyword>
<dbReference type="eggNOG" id="KOG1273">
    <property type="taxonomic scope" value="Eukaryota"/>
</dbReference>
<dbReference type="Gene3D" id="2.130.10.10">
    <property type="entry name" value="YVTN repeat-like/Quinoprotein amine dehydrogenase"/>
    <property type="match status" value="2"/>
</dbReference>
<keyword evidence="2 5" id="KW-0853">WD repeat</keyword>
<name>S2IY60_MUCC1</name>
<feature type="compositionally biased region" description="Basic residues" evidence="6">
    <location>
        <begin position="432"/>
        <end position="442"/>
    </location>
</feature>
<dbReference type="InterPro" id="IPR015943">
    <property type="entry name" value="WD40/YVTN_repeat-like_dom_sf"/>
</dbReference>
<sequence>MNLELLDPWEQEYPQLIEDTLEDGFVLNCKFNKRGTLLAAGCLDGRCVVYDFDTKGVTRSLLGHVKPVASISWSHNGRSLLSASKDWTCIYWDLVSGTKKLKIRFDTPLMMAHMHPKNNNRFAAALFQEKPVIVDIVGQETVRTELPTDPDDTDDTGKAYLSGRSSYITALAWNKAGNRIYTGSSKGHLNIIDVETNKVGDIIYNTRITNTTIKGIQWSRNGRDMLINANDRQIRYFRLEESTGVPILHNKFQDLVNRIQWSQSCFSSDGEFVIGGSGHKAEHNIYIWDKNMGNLVKILEGPKEPLDDLAWHPVRPIIASVSSFGNIYIWTAKHEENWSAFAPDFIELEENVEYEEKEDEFDVVPDDEKTKQKQVEEDISIDVTTCDSIQAFIDSDDEEEGDEVFYLSSLPFVDDYIQINSTQSAQTEEKAPKKKLLKKKKKTSSESADERPRKAFKKQ</sequence>
<dbReference type="VEuPathDB" id="FungiDB:HMPREF1544_11048"/>
<dbReference type="InParanoid" id="S2IY60"/>
<gene>
    <name evidence="7" type="ORF">HMPREF1544_11048</name>
</gene>
<dbReference type="Pfam" id="PF00400">
    <property type="entry name" value="WD40"/>
    <property type="match status" value="3"/>
</dbReference>
<dbReference type="InterPro" id="IPR001680">
    <property type="entry name" value="WD40_rpt"/>
</dbReference>